<name>A0A4C1WUD1_EUMVA</name>
<proteinExistence type="predicted"/>
<gene>
    <name evidence="2" type="ORF">EVAR_84238_1</name>
</gene>
<evidence type="ECO:0000313" key="3">
    <source>
        <dbReference type="Proteomes" id="UP000299102"/>
    </source>
</evidence>
<dbReference type="InterPro" id="IPR036397">
    <property type="entry name" value="RNaseH_sf"/>
</dbReference>
<organism evidence="2 3">
    <name type="scientific">Eumeta variegata</name>
    <name type="common">Bagworm moth</name>
    <name type="synonym">Eumeta japonica</name>
    <dbReference type="NCBI Taxonomy" id="151549"/>
    <lineage>
        <taxon>Eukaryota</taxon>
        <taxon>Metazoa</taxon>
        <taxon>Ecdysozoa</taxon>
        <taxon>Arthropoda</taxon>
        <taxon>Hexapoda</taxon>
        <taxon>Insecta</taxon>
        <taxon>Pterygota</taxon>
        <taxon>Neoptera</taxon>
        <taxon>Endopterygota</taxon>
        <taxon>Lepidoptera</taxon>
        <taxon>Glossata</taxon>
        <taxon>Ditrysia</taxon>
        <taxon>Tineoidea</taxon>
        <taxon>Psychidae</taxon>
        <taxon>Oiketicinae</taxon>
        <taxon>Eumeta</taxon>
    </lineage>
</organism>
<dbReference type="EMBL" id="BGZK01000633">
    <property type="protein sequence ID" value="GBP53755.1"/>
    <property type="molecule type" value="Genomic_DNA"/>
</dbReference>
<accession>A0A4C1WUD1</accession>
<dbReference type="Pfam" id="PF01359">
    <property type="entry name" value="Transposase_1"/>
    <property type="match status" value="1"/>
</dbReference>
<dbReference type="InterPro" id="IPR052709">
    <property type="entry name" value="Transposase-MT_Hybrid"/>
</dbReference>
<protein>
    <submittedName>
        <fullName evidence="2">Mariner Mos1 transposase</fullName>
    </submittedName>
</protein>
<evidence type="ECO:0000313" key="2">
    <source>
        <dbReference type="EMBL" id="GBP53755.1"/>
    </source>
</evidence>
<feature type="compositionally biased region" description="Basic and acidic residues" evidence="1">
    <location>
        <begin position="1"/>
        <end position="19"/>
    </location>
</feature>
<evidence type="ECO:0000256" key="1">
    <source>
        <dbReference type="SAM" id="MobiDB-lite"/>
    </source>
</evidence>
<dbReference type="OrthoDB" id="616263at2759"/>
<dbReference type="GO" id="GO:0003676">
    <property type="term" value="F:nucleic acid binding"/>
    <property type="evidence" value="ECO:0007669"/>
    <property type="project" value="InterPro"/>
</dbReference>
<feature type="region of interest" description="Disordered" evidence="1">
    <location>
        <begin position="1"/>
        <end position="52"/>
    </location>
</feature>
<dbReference type="PANTHER" id="PTHR46060">
    <property type="entry name" value="MARINER MOS1 TRANSPOSASE-LIKE PROTEIN"/>
    <property type="match status" value="1"/>
</dbReference>
<dbReference type="InterPro" id="IPR001888">
    <property type="entry name" value="Transposase_1"/>
</dbReference>
<reference evidence="2 3" key="1">
    <citation type="journal article" date="2019" name="Commun. Biol.">
        <title>The bagworm genome reveals a unique fibroin gene that provides high tensile strength.</title>
        <authorList>
            <person name="Kono N."/>
            <person name="Nakamura H."/>
            <person name="Ohtoshi R."/>
            <person name="Tomita M."/>
            <person name="Numata K."/>
            <person name="Arakawa K."/>
        </authorList>
    </citation>
    <scope>NUCLEOTIDE SEQUENCE [LARGE SCALE GENOMIC DNA]</scope>
</reference>
<dbReference type="Proteomes" id="UP000299102">
    <property type="component" value="Unassembled WGS sequence"/>
</dbReference>
<dbReference type="AlphaFoldDB" id="A0A4C1WUD1"/>
<keyword evidence="3" id="KW-1185">Reference proteome</keyword>
<dbReference type="STRING" id="151549.A0A4C1WUD1"/>
<comment type="caution">
    <text evidence="2">The sequence shown here is derived from an EMBL/GenBank/DDBJ whole genome shotgun (WGS) entry which is preliminary data.</text>
</comment>
<dbReference type="Gene3D" id="3.30.420.10">
    <property type="entry name" value="Ribonuclease H-like superfamily/Ribonuclease H"/>
    <property type="match status" value="2"/>
</dbReference>
<sequence length="214" mass="24237">MSEEMPVKEVGDSGDEPRVNGEPTPETAPGVADDPSGTDANDEATVTSQPSDSCQTLQELATSLAVDLLMVGKCLKTMGMIQKQGYWVLYELKLRDIERHFLTCELLLERQKRKGFLHRIVTGDEKWIHYDYPKRRKSWVKLGQPSTSVAKQNIHESKLLLCICKRHDKVILLHDNAHPHVAKPVKTYLGTLKWDVLPHPPYSPDIAPSDYHLF</sequence>
<dbReference type="PANTHER" id="PTHR46060:SF1">
    <property type="entry name" value="MARINER MOS1 TRANSPOSASE-LIKE PROTEIN"/>
    <property type="match status" value="1"/>
</dbReference>